<keyword evidence="2" id="KW-1185">Reference proteome</keyword>
<dbReference type="PROSITE" id="PS51318">
    <property type="entry name" value="TAT"/>
    <property type="match status" value="1"/>
</dbReference>
<proteinExistence type="predicted"/>
<dbReference type="EMBL" id="GL883078">
    <property type="protein sequence ID" value="EGF91556.1"/>
    <property type="molecule type" value="Genomic_DNA"/>
</dbReference>
<evidence type="ECO:0000313" key="2">
    <source>
        <dbReference type="Proteomes" id="UP000006512"/>
    </source>
</evidence>
<name>F4QMW5_9CAUL</name>
<dbReference type="STRING" id="715226.ABI_29730"/>
<dbReference type="AlphaFoldDB" id="F4QMW5"/>
<dbReference type="Proteomes" id="UP000006512">
    <property type="component" value="Unassembled WGS sequence"/>
</dbReference>
<protein>
    <submittedName>
        <fullName evidence="1">Tat twin-arginine translocation pathway signal sequence domain protein</fullName>
    </submittedName>
</protein>
<dbReference type="eggNOG" id="ENOG503336G">
    <property type="taxonomic scope" value="Bacteria"/>
</dbReference>
<reference evidence="2" key="1">
    <citation type="submission" date="2011-03" db="EMBL/GenBank/DDBJ databases">
        <title>Draft genome sequence of Brevundimonas diminuta.</title>
        <authorList>
            <person name="Brown P.J.B."/>
            <person name="Buechlein A."/>
            <person name="Hemmerich C."/>
            <person name="Brun Y.V."/>
        </authorList>
    </citation>
    <scope>NUCLEOTIDE SEQUENCE [LARGE SCALE GENOMIC DNA]</scope>
    <source>
        <strain evidence="2">C19</strain>
    </source>
</reference>
<gene>
    <name evidence="1" type="ORF">ABI_29730</name>
</gene>
<dbReference type="InterPro" id="IPR006311">
    <property type="entry name" value="TAT_signal"/>
</dbReference>
<dbReference type="HOGENOM" id="CLU_153664_0_0_5"/>
<accession>F4QMW5</accession>
<organism evidence="1 2">
    <name type="scientific">Asticcacaulis biprosthecium C19</name>
    <dbReference type="NCBI Taxonomy" id="715226"/>
    <lineage>
        <taxon>Bacteria</taxon>
        <taxon>Pseudomonadati</taxon>
        <taxon>Pseudomonadota</taxon>
        <taxon>Alphaproteobacteria</taxon>
        <taxon>Caulobacterales</taxon>
        <taxon>Caulobacteraceae</taxon>
        <taxon>Asticcacaulis</taxon>
    </lineage>
</organism>
<sequence length="152" mass="16398">MNFDREPNFNGDAAYWKAMERRHLLSALCAAAATTFAAVPALASAPKKKGGGLGYTQFPMISVFTKGAGHRHGSMSVEIGLYCDDAKLTEQVKLYRPRLMDAYVTKLQGYAANLTAASLIDTDYVANQLQATTDKILGRPGARVLLGSILLN</sequence>
<evidence type="ECO:0000313" key="1">
    <source>
        <dbReference type="EMBL" id="EGF91556.1"/>
    </source>
</evidence>